<reference evidence="1 2" key="1">
    <citation type="submission" date="2015-01" db="EMBL/GenBank/DDBJ databases">
        <title>Evolution of Trichinella species and genotypes.</title>
        <authorList>
            <person name="Korhonen P.K."/>
            <person name="Edoardo P."/>
            <person name="Giuseppe L.R."/>
            <person name="Gasser R.B."/>
        </authorList>
    </citation>
    <scope>NUCLEOTIDE SEQUENCE [LARGE SCALE GENOMIC DNA]</scope>
    <source>
        <strain evidence="1">ISS470</strain>
    </source>
</reference>
<organism evidence="1 2">
    <name type="scientific">Trichinella pseudospiralis</name>
    <name type="common">Parasitic roundworm</name>
    <dbReference type="NCBI Taxonomy" id="6337"/>
    <lineage>
        <taxon>Eukaryota</taxon>
        <taxon>Metazoa</taxon>
        <taxon>Ecdysozoa</taxon>
        <taxon>Nematoda</taxon>
        <taxon>Enoplea</taxon>
        <taxon>Dorylaimia</taxon>
        <taxon>Trichinellida</taxon>
        <taxon>Trichinellidae</taxon>
        <taxon>Trichinella</taxon>
    </lineage>
</organism>
<dbReference type="AlphaFoldDB" id="A0A0V1FIN1"/>
<sequence length="75" mass="8731">MYNVYKDERFLSALSFARNNCADFGLLQCCMHNWPWKIAAIPRIKFVSKLSCSVSLKRGHFQSTFDEVIVIGIEW</sequence>
<gene>
    <name evidence="1" type="ORF">T4D_5940</name>
</gene>
<proteinExistence type="predicted"/>
<dbReference type="EMBL" id="JYDT01000080">
    <property type="protein sequence ID" value="KRY85904.1"/>
    <property type="molecule type" value="Genomic_DNA"/>
</dbReference>
<comment type="caution">
    <text evidence="1">The sequence shown here is derived from an EMBL/GenBank/DDBJ whole genome shotgun (WGS) entry which is preliminary data.</text>
</comment>
<name>A0A0V1FIN1_TRIPS</name>
<protein>
    <submittedName>
        <fullName evidence="1">Uncharacterized protein</fullName>
    </submittedName>
</protein>
<accession>A0A0V1FIN1</accession>
<keyword evidence="2" id="KW-1185">Reference proteome</keyword>
<evidence type="ECO:0000313" key="1">
    <source>
        <dbReference type="EMBL" id="KRY85904.1"/>
    </source>
</evidence>
<evidence type="ECO:0000313" key="2">
    <source>
        <dbReference type="Proteomes" id="UP000054995"/>
    </source>
</evidence>
<dbReference type="Proteomes" id="UP000054995">
    <property type="component" value="Unassembled WGS sequence"/>
</dbReference>